<dbReference type="EMBL" id="FNNH01000003">
    <property type="protein sequence ID" value="SDW12526.1"/>
    <property type="molecule type" value="Genomic_DNA"/>
</dbReference>
<evidence type="ECO:0000313" key="2">
    <source>
        <dbReference type="EMBL" id="SDW12526.1"/>
    </source>
</evidence>
<evidence type="ECO:0000313" key="3">
    <source>
        <dbReference type="Proteomes" id="UP000183454"/>
    </source>
</evidence>
<organism evidence="2 3">
    <name type="scientific">Nitrosomonas communis</name>
    <dbReference type="NCBI Taxonomy" id="44574"/>
    <lineage>
        <taxon>Bacteria</taxon>
        <taxon>Pseudomonadati</taxon>
        <taxon>Pseudomonadota</taxon>
        <taxon>Betaproteobacteria</taxon>
        <taxon>Nitrosomonadales</taxon>
        <taxon>Nitrosomonadaceae</taxon>
        <taxon>Nitrosomonas</taxon>
    </lineage>
</organism>
<sequence length="92" mass="9949">MLLLYSHPEFQFLFQSGGMNFLYFAFHHEGIATCLIILTISADAFSIKGAKKATSSSQEKILAPSSTTGELGCITYAAIVDKAPSKLARPAY</sequence>
<name>A0A1H2QZ83_9PROT</name>
<feature type="transmembrane region" description="Helical" evidence="1">
    <location>
        <begin position="20"/>
        <end position="42"/>
    </location>
</feature>
<protein>
    <submittedName>
        <fullName evidence="2">Uncharacterized protein</fullName>
    </submittedName>
</protein>
<accession>A0A1H2QZ83</accession>
<dbReference type="AlphaFoldDB" id="A0A1H2QZ83"/>
<keyword evidence="1" id="KW-0812">Transmembrane</keyword>
<keyword evidence="1" id="KW-1133">Transmembrane helix</keyword>
<evidence type="ECO:0000256" key="1">
    <source>
        <dbReference type="SAM" id="Phobius"/>
    </source>
</evidence>
<gene>
    <name evidence="2" type="ORF">SAMN05421882_100382</name>
</gene>
<dbReference type="Proteomes" id="UP000183454">
    <property type="component" value="Unassembled WGS sequence"/>
</dbReference>
<reference evidence="2 3" key="1">
    <citation type="submission" date="2016-10" db="EMBL/GenBank/DDBJ databases">
        <authorList>
            <person name="de Groot N.N."/>
        </authorList>
    </citation>
    <scope>NUCLEOTIDE SEQUENCE [LARGE SCALE GENOMIC DNA]</scope>
    <source>
        <strain evidence="2 3">Nm110</strain>
    </source>
</reference>
<keyword evidence="1" id="KW-0472">Membrane</keyword>
<proteinExistence type="predicted"/>